<feature type="signal peptide" evidence="5">
    <location>
        <begin position="1"/>
        <end position="32"/>
    </location>
</feature>
<dbReference type="InterPro" id="IPR049625">
    <property type="entry name" value="Glyco_transf_61_cat"/>
</dbReference>
<feature type="compositionally biased region" description="Basic residues" evidence="4">
    <location>
        <begin position="526"/>
        <end position="540"/>
    </location>
</feature>
<evidence type="ECO:0000256" key="5">
    <source>
        <dbReference type="SAM" id="SignalP"/>
    </source>
</evidence>
<evidence type="ECO:0000256" key="1">
    <source>
        <dbReference type="ARBA" id="ARBA00022676"/>
    </source>
</evidence>
<accession>A0AAW1SUK3</accession>
<dbReference type="EMBL" id="JALJOV010000836">
    <property type="protein sequence ID" value="KAK9860440.1"/>
    <property type="molecule type" value="Genomic_DNA"/>
</dbReference>
<evidence type="ECO:0000259" key="6">
    <source>
        <dbReference type="Pfam" id="PF04577"/>
    </source>
</evidence>
<keyword evidence="1" id="KW-0328">Glycosyltransferase</keyword>
<dbReference type="InterPro" id="IPR007657">
    <property type="entry name" value="Glycosyltransferase_61"/>
</dbReference>
<dbReference type="GO" id="GO:0016763">
    <property type="term" value="F:pentosyltransferase activity"/>
    <property type="evidence" value="ECO:0007669"/>
    <property type="project" value="UniProtKB-ARBA"/>
</dbReference>
<evidence type="ECO:0000256" key="4">
    <source>
        <dbReference type="SAM" id="MobiDB-lite"/>
    </source>
</evidence>
<comment type="caution">
    <text evidence="7">The sequence shown here is derived from an EMBL/GenBank/DDBJ whole genome shotgun (WGS) entry which is preliminary data.</text>
</comment>
<organism evidence="7 8">
    <name type="scientific">Apatococcus fuscideae</name>
    <dbReference type="NCBI Taxonomy" id="2026836"/>
    <lineage>
        <taxon>Eukaryota</taxon>
        <taxon>Viridiplantae</taxon>
        <taxon>Chlorophyta</taxon>
        <taxon>core chlorophytes</taxon>
        <taxon>Trebouxiophyceae</taxon>
        <taxon>Chlorellales</taxon>
        <taxon>Chlorellaceae</taxon>
        <taxon>Apatococcus</taxon>
    </lineage>
</organism>
<dbReference type="PANTHER" id="PTHR20961">
    <property type="entry name" value="GLYCOSYLTRANSFERASE"/>
    <property type="match status" value="1"/>
</dbReference>
<feature type="domain" description="Glycosyltransferase 61 catalytic" evidence="6">
    <location>
        <begin position="264"/>
        <end position="346"/>
    </location>
</feature>
<protein>
    <recommendedName>
        <fullName evidence="6">Glycosyltransferase 61 catalytic domain-containing protein</fullName>
    </recommendedName>
</protein>
<reference evidence="7 8" key="1">
    <citation type="journal article" date="2024" name="Nat. Commun.">
        <title>Phylogenomics reveals the evolutionary origins of lichenization in chlorophyte algae.</title>
        <authorList>
            <person name="Puginier C."/>
            <person name="Libourel C."/>
            <person name="Otte J."/>
            <person name="Skaloud P."/>
            <person name="Haon M."/>
            <person name="Grisel S."/>
            <person name="Petersen M."/>
            <person name="Berrin J.G."/>
            <person name="Delaux P.M."/>
            <person name="Dal Grande F."/>
            <person name="Keller J."/>
        </authorList>
    </citation>
    <scope>NUCLEOTIDE SEQUENCE [LARGE SCALE GENOMIC DNA]</scope>
    <source>
        <strain evidence="7 8">SAG 2523</strain>
    </source>
</reference>
<evidence type="ECO:0000256" key="3">
    <source>
        <dbReference type="ARBA" id="ARBA00023180"/>
    </source>
</evidence>
<keyword evidence="2" id="KW-0808">Transferase</keyword>
<feature type="region of interest" description="Disordered" evidence="4">
    <location>
        <begin position="519"/>
        <end position="540"/>
    </location>
</feature>
<evidence type="ECO:0000256" key="2">
    <source>
        <dbReference type="ARBA" id="ARBA00022679"/>
    </source>
</evidence>
<dbReference type="Proteomes" id="UP001485043">
    <property type="component" value="Unassembled WGS sequence"/>
</dbReference>
<proteinExistence type="predicted"/>
<sequence length="540" mass="59614">MQLRHRPASLWIAGCTAFALLAFSHTASVGQAQRTTAYSTSDLSNVRSSVECVSEPGNPLYQMCTYHNIIVYGLDVIYISDVPVELPKFDVTWLAIDDSYKLMHVKVMSPAELGLGPDVQVEQINQAAFWFFGTADNYGHCLGEYAPSLHNLICKLLGLCTYDPAADLRIFRLNQAHIPGENPFPAAINEAWKCFTPSPVLHLGHAAYDKKAFLVSNGVAGIGAECRAFLWCDANFGRRPLSLDVMKSFQHRLGQCIGWDDSALVPRDPMRVVIFDRKLESRRAILNIAGVQNAICVRYPAAEVNTVYAEDMSFKQQALAAASASILILIHGASLANFLFLPKGSVGIHIVGDPGYIALHQWIRDFARDLPQKPTVLEMTNEAPWRMHVVPTAILQDGIYQNLDHQQQRDFWTLKTCPAEPQEAADKCRHVWLVKQLNLDLDVAQLMGFIERGVDIVQSFKPPAAVQYDSLQGSPSLFGVAGAAGIQAAGGEATVGKARSMLQPTEDGRMSTRPLAHVQKGSGNLRAHKQRLMRAQRSRR</sequence>
<gene>
    <name evidence="7" type="ORF">WJX84_005466</name>
</gene>
<keyword evidence="8" id="KW-1185">Reference proteome</keyword>
<name>A0AAW1SUK3_9CHLO</name>
<dbReference type="Pfam" id="PF04577">
    <property type="entry name" value="Glyco_transf_61"/>
    <property type="match status" value="1"/>
</dbReference>
<evidence type="ECO:0000313" key="7">
    <source>
        <dbReference type="EMBL" id="KAK9860440.1"/>
    </source>
</evidence>
<keyword evidence="5" id="KW-0732">Signal</keyword>
<keyword evidence="3" id="KW-0325">Glycoprotein</keyword>
<evidence type="ECO:0000313" key="8">
    <source>
        <dbReference type="Proteomes" id="UP001485043"/>
    </source>
</evidence>
<dbReference type="GO" id="GO:0005794">
    <property type="term" value="C:Golgi apparatus"/>
    <property type="evidence" value="ECO:0007669"/>
    <property type="project" value="UniProtKB-ARBA"/>
</dbReference>
<feature type="chain" id="PRO_5043934770" description="Glycosyltransferase 61 catalytic domain-containing protein" evidence="5">
    <location>
        <begin position="33"/>
        <end position="540"/>
    </location>
</feature>
<dbReference type="AlphaFoldDB" id="A0AAW1SUK3"/>